<dbReference type="OrthoDB" id="9808936at2"/>
<dbReference type="HAMAP" id="MF_00033">
    <property type="entry name" value="MurG"/>
    <property type="match status" value="1"/>
</dbReference>
<dbReference type="AlphaFoldDB" id="A0A1H6WVM1"/>
<dbReference type="Proteomes" id="UP000199200">
    <property type="component" value="Unassembled WGS sequence"/>
</dbReference>
<feature type="binding site" evidence="10">
    <location>
        <begin position="13"/>
        <end position="15"/>
    </location>
    <ligand>
        <name>UDP-N-acetyl-alpha-D-glucosamine</name>
        <dbReference type="ChEBI" id="CHEBI:57705"/>
    </ligand>
</feature>
<gene>
    <name evidence="10" type="primary">murG</name>
    <name evidence="14" type="ORF">SAMN04488127_1158</name>
</gene>
<comment type="pathway">
    <text evidence="10">Cell wall biogenesis; peptidoglycan biosynthesis.</text>
</comment>
<dbReference type="InterPro" id="IPR006009">
    <property type="entry name" value="GlcNAc_MurG"/>
</dbReference>
<comment type="caution">
    <text evidence="10">Lacks conserved residue(s) required for the propagation of feature annotation.</text>
</comment>
<comment type="function">
    <text evidence="10">Cell wall formation. Catalyzes the transfer of a GlcNAc subunit on undecaprenyl-pyrophosphoryl-MurNAc-pentapeptide (lipid intermediate I) to form undecaprenyl-pyrophosphoryl-MurNAc-(pentapeptide)GlcNAc (lipid intermediate II).</text>
</comment>
<dbReference type="EC" id="2.4.1.227" evidence="10"/>
<dbReference type="PANTHER" id="PTHR21015">
    <property type="entry name" value="UDP-N-ACETYLGLUCOSAMINE--N-ACETYLMURAMYL-(PENTAPEPTIDE) PYROPHOSPHORYL-UNDECAPRENOL N-ACETYLGLUCOSAMINE TRANSFERASE 1"/>
    <property type="match status" value="1"/>
</dbReference>
<dbReference type="GO" id="GO:0071555">
    <property type="term" value="P:cell wall organization"/>
    <property type="evidence" value="ECO:0007669"/>
    <property type="project" value="UniProtKB-KW"/>
</dbReference>
<keyword evidence="8 10" id="KW-0131">Cell cycle</keyword>
<dbReference type="SUPFAM" id="SSF53756">
    <property type="entry name" value="UDP-Glycosyltransferase/glycogen phosphorylase"/>
    <property type="match status" value="1"/>
</dbReference>
<dbReference type="Pfam" id="PF03033">
    <property type="entry name" value="Glyco_transf_28"/>
    <property type="match status" value="1"/>
</dbReference>
<evidence type="ECO:0000313" key="14">
    <source>
        <dbReference type="EMBL" id="SEJ16582.1"/>
    </source>
</evidence>
<feature type="region of interest" description="Disordered" evidence="11">
    <location>
        <begin position="343"/>
        <end position="364"/>
    </location>
</feature>
<dbReference type="GO" id="GO:0051301">
    <property type="term" value="P:cell division"/>
    <property type="evidence" value="ECO:0007669"/>
    <property type="project" value="UniProtKB-KW"/>
</dbReference>
<keyword evidence="7 10" id="KW-0472">Membrane</keyword>
<feature type="binding site" evidence="10">
    <location>
        <position position="198"/>
    </location>
    <ligand>
        <name>UDP-N-acetyl-alpha-D-glucosamine</name>
        <dbReference type="ChEBI" id="CHEBI:57705"/>
    </ligand>
</feature>
<proteinExistence type="inferred from homology"/>
<dbReference type="UniPathway" id="UPA00219"/>
<evidence type="ECO:0000256" key="9">
    <source>
        <dbReference type="ARBA" id="ARBA00023316"/>
    </source>
</evidence>
<feature type="domain" description="Glycosyl transferase family 28 C-terminal" evidence="13">
    <location>
        <begin position="191"/>
        <end position="339"/>
    </location>
</feature>
<evidence type="ECO:0000256" key="5">
    <source>
        <dbReference type="ARBA" id="ARBA00022960"/>
    </source>
</evidence>
<dbReference type="RefSeq" id="WP_092050998.1">
    <property type="nucleotide sequence ID" value="NZ_FNZF01000002.1"/>
</dbReference>
<evidence type="ECO:0000256" key="8">
    <source>
        <dbReference type="ARBA" id="ARBA00023306"/>
    </source>
</evidence>
<dbReference type="GO" id="GO:0050511">
    <property type="term" value="F:undecaprenyldiphospho-muramoylpentapeptide beta-N-acetylglucosaminyltransferase activity"/>
    <property type="evidence" value="ECO:0007669"/>
    <property type="project" value="UniProtKB-UniRule"/>
</dbReference>
<organism evidence="14 15">
    <name type="scientific">Bhargavaea ginsengi</name>
    <dbReference type="NCBI Taxonomy" id="426757"/>
    <lineage>
        <taxon>Bacteria</taxon>
        <taxon>Bacillati</taxon>
        <taxon>Bacillota</taxon>
        <taxon>Bacilli</taxon>
        <taxon>Bacillales</taxon>
        <taxon>Caryophanaceae</taxon>
        <taxon>Bhargavaea</taxon>
    </lineage>
</organism>
<keyword evidence="9 10" id="KW-0961">Cell wall biogenesis/degradation</keyword>
<dbReference type="EMBL" id="FNZF01000002">
    <property type="protein sequence ID" value="SEJ16582.1"/>
    <property type="molecule type" value="Genomic_DNA"/>
</dbReference>
<keyword evidence="4 10" id="KW-0808">Transferase</keyword>
<sequence length="364" mass="39548">MKRPNIILTGGGTAGHVSLNQAIIPSLSEQGYDVHYIGSRDGIEKNLITGSFPSVPYHEISSGKLRRYFSMKNFSDPFKVGAGVLQAYRIIRKLKPALIFSKGGFVSVPVILAGRMAGVPVVIHESDVTPGLANKLAMPFADHVFTVFPETVPYVKKAEATCTGPVIRQELFEGSKDEGLSIAGFSGRKPVLLVMGGSQGSAVLNEAVRSGLPELLKTTDIIHLCGKGHLDTALEQMEGYAQFEYVTDELSHLLKAADYVVSRAGSNSIFEFLALRIPMLLIPLSAEKSRGDQILNARLFDKSGFAIVLQEEEVGRQSFLDSVRSLQTNSQDIILRMEQAEPPKTPGEMAELILSNSKKRTESG</sequence>
<evidence type="ECO:0000259" key="12">
    <source>
        <dbReference type="Pfam" id="PF03033"/>
    </source>
</evidence>
<comment type="catalytic activity">
    <reaction evidence="10">
        <text>di-trans,octa-cis-undecaprenyl diphospho-N-acetyl-alpha-D-muramoyl-L-alanyl-D-glutamyl-meso-2,6-diaminopimeloyl-D-alanyl-D-alanine + UDP-N-acetyl-alpha-D-glucosamine = di-trans,octa-cis-undecaprenyl diphospho-[N-acetyl-alpha-D-glucosaminyl-(1-&gt;4)]-N-acetyl-alpha-D-muramoyl-L-alanyl-D-glutamyl-meso-2,6-diaminopimeloyl-D-alanyl-D-alanine + UDP + H(+)</text>
        <dbReference type="Rhea" id="RHEA:31227"/>
        <dbReference type="ChEBI" id="CHEBI:15378"/>
        <dbReference type="ChEBI" id="CHEBI:57705"/>
        <dbReference type="ChEBI" id="CHEBI:58223"/>
        <dbReference type="ChEBI" id="CHEBI:61387"/>
        <dbReference type="ChEBI" id="CHEBI:61388"/>
        <dbReference type="EC" id="2.4.1.227"/>
    </reaction>
</comment>
<feature type="binding site" evidence="10">
    <location>
        <position position="293"/>
    </location>
    <ligand>
        <name>UDP-N-acetyl-alpha-D-glucosamine</name>
        <dbReference type="ChEBI" id="CHEBI:57705"/>
    </ligand>
</feature>
<dbReference type="NCBIfam" id="NF009102">
    <property type="entry name" value="PRK12446.1"/>
    <property type="match status" value="1"/>
</dbReference>
<protein>
    <recommendedName>
        <fullName evidence="10">UDP-N-acetylglucosamine--N-acetylmuramyl-(pentapeptide) pyrophosphoryl-undecaprenol N-acetylglucosamine transferase</fullName>
        <ecNumber evidence="10">2.4.1.227</ecNumber>
    </recommendedName>
    <alternativeName>
        <fullName evidence="10">Undecaprenyl-PP-MurNAc-pentapeptide-UDPGlcNAc GlcNAc transferase</fullName>
    </alternativeName>
</protein>
<dbReference type="InterPro" id="IPR007235">
    <property type="entry name" value="Glyco_trans_28_C"/>
</dbReference>
<dbReference type="GO" id="GO:0009252">
    <property type="term" value="P:peptidoglycan biosynthetic process"/>
    <property type="evidence" value="ECO:0007669"/>
    <property type="project" value="UniProtKB-UniRule"/>
</dbReference>
<evidence type="ECO:0000256" key="6">
    <source>
        <dbReference type="ARBA" id="ARBA00022984"/>
    </source>
</evidence>
<feature type="domain" description="Glycosyltransferase family 28 N-terminal" evidence="12">
    <location>
        <begin position="6"/>
        <end position="145"/>
    </location>
</feature>
<dbReference type="CDD" id="cd03785">
    <property type="entry name" value="GT28_MurG"/>
    <property type="match status" value="1"/>
</dbReference>
<dbReference type="InterPro" id="IPR004276">
    <property type="entry name" value="GlycoTrans_28_N"/>
</dbReference>
<evidence type="ECO:0000256" key="1">
    <source>
        <dbReference type="ARBA" id="ARBA00022475"/>
    </source>
</evidence>
<comment type="similarity">
    <text evidence="10">Belongs to the glycosyltransferase 28 family. MurG subfamily.</text>
</comment>
<reference evidence="15" key="1">
    <citation type="submission" date="2016-10" db="EMBL/GenBank/DDBJ databases">
        <authorList>
            <person name="Varghese N."/>
            <person name="Submissions S."/>
        </authorList>
    </citation>
    <scope>NUCLEOTIDE SEQUENCE [LARGE SCALE GENOMIC DNA]</scope>
    <source>
        <strain evidence="15">CGMCC 1.6763</strain>
    </source>
</reference>
<accession>A0A1H6WVM1</accession>
<dbReference type="Gene3D" id="3.40.50.2000">
    <property type="entry name" value="Glycogen Phosphorylase B"/>
    <property type="match status" value="2"/>
</dbReference>
<evidence type="ECO:0000256" key="3">
    <source>
        <dbReference type="ARBA" id="ARBA00022676"/>
    </source>
</evidence>
<evidence type="ECO:0000256" key="4">
    <source>
        <dbReference type="ARBA" id="ARBA00022679"/>
    </source>
</evidence>
<dbReference type="GO" id="GO:0051991">
    <property type="term" value="F:UDP-N-acetyl-D-glucosamine:N-acetylmuramoyl-L-alanyl-D-glutamyl-meso-2,6-diaminopimelyl-D-alanyl-D-alanine-diphosphoundecaprenol 4-beta-N-acetylglucosaminlytransferase activity"/>
    <property type="evidence" value="ECO:0007669"/>
    <property type="project" value="RHEA"/>
</dbReference>
<evidence type="ECO:0000256" key="10">
    <source>
        <dbReference type="HAMAP-Rule" id="MF_00033"/>
    </source>
</evidence>
<evidence type="ECO:0000256" key="2">
    <source>
        <dbReference type="ARBA" id="ARBA00022618"/>
    </source>
</evidence>
<comment type="subcellular location">
    <subcellularLocation>
        <location evidence="10">Cell membrane</location>
        <topology evidence="10">Peripheral membrane protein</topology>
        <orientation evidence="10">Cytoplasmic side</orientation>
    </subcellularLocation>
</comment>
<dbReference type="Pfam" id="PF04101">
    <property type="entry name" value="Glyco_tran_28_C"/>
    <property type="match status" value="1"/>
</dbReference>
<keyword evidence="1 10" id="KW-1003">Cell membrane</keyword>
<evidence type="ECO:0000256" key="11">
    <source>
        <dbReference type="SAM" id="MobiDB-lite"/>
    </source>
</evidence>
<dbReference type="GO" id="GO:0005975">
    <property type="term" value="P:carbohydrate metabolic process"/>
    <property type="evidence" value="ECO:0007669"/>
    <property type="project" value="InterPro"/>
</dbReference>
<dbReference type="GO" id="GO:0008360">
    <property type="term" value="P:regulation of cell shape"/>
    <property type="evidence" value="ECO:0007669"/>
    <property type="project" value="UniProtKB-KW"/>
</dbReference>
<keyword evidence="3 10" id="KW-0328">Glycosyltransferase</keyword>
<feature type="binding site" evidence="10">
    <location>
        <position position="168"/>
    </location>
    <ligand>
        <name>UDP-N-acetyl-alpha-D-glucosamine</name>
        <dbReference type="ChEBI" id="CHEBI:57705"/>
    </ligand>
</feature>
<keyword evidence="2 10" id="KW-0132">Cell division</keyword>
<dbReference type="STRING" id="426757.SAMN04488127_1158"/>
<evidence type="ECO:0000256" key="7">
    <source>
        <dbReference type="ARBA" id="ARBA00023136"/>
    </source>
</evidence>
<keyword evidence="5 10" id="KW-0133">Cell shape</keyword>
<dbReference type="PANTHER" id="PTHR21015:SF27">
    <property type="entry name" value="UDP-N-ACETYLGLUCOSAMINE--N-ACETYLMURAMYL-(PENTAPEPTIDE) PYROPHOSPHORYL-UNDECAPRENOL N-ACETYLGLUCOSAMINE TRANSFERASE"/>
    <property type="match status" value="1"/>
</dbReference>
<name>A0A1H6WVM1_9BACL</name>
<evidence type="ECO:0000313" key="15">
    <source>
        <dbReference type="Proteomes" id="UP000199200"/>
    </source>
</evidence>
<keyword evidence="6 10" id="KW-0573">Peptidoglycan synthesis</keyword>
<dbReference type="GO" id="GO:0005886">
    <property type="term" value="C:plasma membrane"/>
    <property type="evidence" value="ECO:0007669"/>
    <property type="project" value="UniProtKB-SubCell"/>
</dbReference>
<keyword evidence="15" id="KW-1185">Reference proteome</keyword>
<evidence type="ECO:0000259" key="13">
    <source>
        <dbReference type="Pfam" id="PF04101"/>
    </source>
</evidence>